<dbReference type="GO" id="GO:0002100">
    <property type="term" value="P:tRNA wobble adenosine to inosine editing"/>
    <property type="evidence" value="ECO:0007669"/>
    <property type="project" value="InterPro"/>
</dbReference>
<accession>A0A8K0SIC4</accession>
<keyword evidence="3" id="KW-1185">Reference proteome</keyword>
<dbReference type="PANTHER" id="PTHR47803:SF1">
    <property type="entry name" value="TRNA-SPECIFIC ADENOSINE DEAMINASE 1"/>
    <property type="match status" value="1"/>
</dbReference>
<dbReference type="Pfam" id="PF02137">
    <property type="entry name" value="A_deamin"/>
    <property type="match status" value="1"/>
</dbReference>
<gene>
    <name evidence="2" type="ORF">B0I35DRAFT_454470</name>
</gene>
<dbReference type="Proteomes" id="UP000813444">
    <property type="component" value="Unassembled WGS sequence"/>
</dbReference>
<evidence type="ECO:0000259" key="1">
    <source>
        <dbReference type="PROSITE" id="PS50141"/>
    </source>
</evidence>
<dbReference type="PANTHER" id="PTHR47803">
    <property type="entry name" value="TRNA-SPECIFIC ADENOSINE DEAMINASE 1"/>
    <property type="match status" value="1"/>
</dbReference>
<dbReference type="GO" id="GO:0003723">
    <property type="term" value="F:RNA binding"/>
    <property type="evidence" value="ECO:0007669"/>
    <property type="project" value="InterPro"/>
</dbReference>
<dbReference type="InterPro" id="IPR002466">
    <property type="entry name" value="A_deamin"/>
</dbReference>
<protein>
    <submittedName>
        <fullName evidence="2">Adenosine-deaminase domain-containing protein</fullName>
    </submittedName>
</protein>
<dbReference type="GO" id="GO:0043829">
    <property type="term" value="F:tRNA-specific adenosine-37 deaminase activity"/>
    <property type="evidence" value="ECO:0007669"/>
    <property type="project" value="TreeGrafter"/>
</dbReference>
<name>A0A8K0SIC4_9HYPO</name>
<dbReference type="AlphaFoldDB" id="A0A8K0SIC4"/>
<reference evidence="2" key="1">
    <citation type="journal article" date="2021" name="Nat. Commun.">
        <title>Genetic determinants of endophytism in the Arabidopsis root mycobiome.</title>
        <authorList>
            <person name="Mesny F."/>
            <person name="Miyauchi S."/>
            <person name="Thiergart T."/>
            <person name="Pickel B."/>
            <person name="Atanasova L."/>
            <person name="Karlsson M."/>
            <person name="Huettel B."/>
            <person name="Barry K.W."/>
            <person name="Haridas S."/>
            <person name="Chen C."/>
            <person name="Bauer D."/>
            <person name="Andreopoulos W."/>
            <person name="Pangilinan J."/>
            <person name="LaButti K."/>
            <person name="Riley R."/>
            <person name="Lipzen A."/>
            <person name="Clum A."/>
            <person name="Drula E."/>
            <person name="Henrissat B."/>
            <person name="Kohler A."/>
            <person name="Grigoriev I.V."/>
            <person name="Martin F.M."/>
            <person name="Hacquard S."/>
        </authorList>
    </citation>
    <scope>NUCLEOTIDE SEQUENCE</scope>
    <source>
        <strain evidence="2">MPI-CAGE-CH-0235</strain>
    </source>
</reference>
<evidence type="ECO:0000313" key="3">
    <source>
        <dbReference type="Proteomes" id="UP000813444"/>
    </source>
</evidence>
<proteinExistence type="predicted"/>
<dbReference type="EMBL" id="JAGPNK010000020">
    <property type="protein sequence ID" value="KAH7304912.1"/>
    <property type="molecule type" value="Genomic_DNA"/>
</dbReference>
<dbReference type="InterPro" id="IPR042935">
    <property type="entry name" value="Tad1"/>
</dbReference>
<dbReference type="PROSITE" id="PS50141">
    <property type="entry name" value="A_DEAMIN_EDITASE"/>
    <property type="match status" value="1"/>
</dbReference>
<dbReference type="SMART" id="SM00552">
    <property type="entry name" value="ADEAMc"/>
    <property type="match status" value="1"/>
</dbReference>
<evidence type="ECO:0000313" key="2">
    <source>
        <dbReference type="EMBL" id="KAH7304912.1"/>
    </source>
</evidence>
<comment type="caution">
    <text evidence="2">The sequence shown here is derived from an EMBL/GenBank/DDBJ whole genome shotgun (WGS) entry which is preliminary data.</text>
</comment>
<sequence>MAVDADSIANTVIRQFQKLPPKRKPAIRDNGLRDWVPLSGIVAEVDGRMICLALATGMKCLPSAKLAQSHGVALHDWHAEVLAIRTFNRFLLDECHCLASGKDGSGILARRVVNVGAEFNEEHTWPFEIREGVKLHMYCSEAPCGDGSMELIMAAQDDASPWAAPSQTPQAESQADNELLGRACFSQLGVVRRKPARGDAPPTLSKSCSDKLALKQCLSLLSSLTSLFVHPRNAYINTLVLPKSQFSASAFERAFSPAGRMQPVANSSWSSGYTYRPFAVAVTDIEFEYSRRAFQDPATHIAASNLAAAWSLSKFDEGIIGGVLQGRKAFDRKGASRMSRLQLWQLCIDLAGHLADFPELEKALGPSVYQEVKDGRLLAERRRVKSDVCRVALRGWIKNEGGSNFRTNHKS</sequence>
<dbReference type="OrthoDB" id="10268011at2759"/>
<organism evidence="2 3">
    <name type="scientific">Stachybotrys elegans</name>
    <dbReference type="NCBI Taxonomy" id="80388"/>
    <lineage>
        <taxon>Eukaryota</taxon>
        <taxon>Fungi</taxon>
        <taxon>Dikarya</taxon>
        <taxon>Ascomycota</taxon>
        <taxon>Pezizomycotina</taxon>
        <taxon>Sordariomycetes</taxon>
        <taxon>Hypocreomycetidae</taxon>
        <taxon>Hypocreales</taxon>
        <taxon>Stachybotryaceae</taxon>
        <taxon>Stachybotrys</taxon>
    </lineage>
</organism>
<feature type="domain" description="A to I editase" evidence="1">
    <location>
        <begin position="53"/>
        <end position="373"/>
    </location>
</feature>